<feature type="transmembrane region" description="Helical" evidence="2">
    <location>
        <begin position="20"/>
        <end position="45"/>
    </location>
</feature>
<feature type="compositionally biased region" description="Polar residues" evidence="1">
    <location>
        <begin position="69"/>
        <end position="79"/>
    </location>
</feature>
<evidence type="ECO:0000256" key="1">
    <source>
        <dbReference type="SAM" id="MobiDB-lite"/>
    </source>
</evidence>
<dbReference type="Gramene" id="MELO3C031422.2.1">
    <property type="protein sequence ID" value="MELO3C031422.2.1"/>
    <property type="gene ID" value="MELO3C031422.2"/>
</dbReference>
<name>A0A9I9EBF1_CUCME</name>
<protein>
    <submittedName>
        <fullName evidence="3">Uncharacterized protein</fullName>
    </submittedName>
</protein>
<organism evidence="3">
    <name type="scientific">Cucumis melo</name>
    <name type="common">Muskmelon</name>
    <dbReference type="NCBI Taxonomy" id="3656"/>
    <lineage>
        <taxon>Eukaryota</taxon>
        <taxon>Viridiplantae</taxon>
        <taxon>Streptophyta</taxon>
        <taxon>Embryophyta</taxon>
        <taxon>Tracheophyta</taxon>
        <taxon>Spermatophyta</taxon>
        <taxon>Magnoliopsida</taxon>
        <taxon>eudicotyledons</taxon>
        <taxon>Gunneridae</taxon>
        <taxon>Pentapetalae</taxon>
        <taxon>rosids</taxon>
        <taxon>fabids</taxon>
        <taxon>Cucurbitales</taxon>
        <taxon>Cucurbitaceae</taxon>
        <taxon>Benincaseae</taxon>
        <taxon>Cucumis</taxon>
    </lineage>
</organism>
<dbReference type="AlphaFoldDB" id="A0A9I9EBF1"/>
<accession>A0A9I9EBF1</accession>
<proteinExistence type="predicted"/>
<sequence>MTKKAFLYLLPISSGSLRLLAAFLVDLLKSPLCLLVFVVVSACYVRRYHQQQESSTLAFCPSDDDDQPISDNASQSDGDSRTFSTLSYFYSYLKCCIMHVKKLGLLARSLIPLNLIMSLISLISKTSL</sequence>
<feature type="transmembrane region" description="Helical" evidence="2">
    <location>
        <begin position="103"/>
        <end position="123"/>
    </location>
</feature>
<keyword evidence="2" id="KW-1133">Transmembrane helix</keyword>
<feature type="region of interest" description="Disordered" evidence="1">
    <location>
        <begin position="59"/>
        <end position="79"/>
    </location>
</feature>
<keyword evidence="2" id="KW-0472">Membrane</keyword>
<keyword evidence="2" id="KW-0812">Transmembrane</keyword>
<evidence type="ECO:0000313" key="3">
    <source>
        <dbReference type="EnsemblPlants" id="MELO3C031422.2.1"/>
    </source>
</evidence>
<evidence type="ECO:0000256" key="2">
    <source>
        <dbReference type="SAM" id="Phobius"/>
    </source>
</evidence>
<dbReference type="EnsemblPlants" id="MELO3C031422.2.1">
    <property type="protein sequence ID" value="MELO3C031422.2.1"/>
    <property type="gene ID" value="MELO3C031422.2"/>
</dbReference>
<reference evidence="3" key="1">
    <citation type="submission" date="2023-03" db="UniProtKB">
        <authorList>
            <consortium name="EnsemblPlants"/>
        </authorList>
    </citation>
    <scope>IDENTIFICATION</scope>
</reference>